<evidence type="ECO:0000313" key="4">
    <source>
        <dbReference type="Proteomes" id="UP000663852"/>
    </source>
</evidence>
<dbReference type="Pfam" id="PF03496">
    <property type="entry name" value="ADPrib_exo_Tox"/>
    <property type="match status" value="1"/>
</dbReference>
<comment type="caution">
    <text evidence="3">The sequence shown here is derived from an EMBL/GenBank/DDBJ whole genome shotgun (WGS) entry which is preliminary data.</text>
</comment>
<dbReference type="PANTHER" id="PTHR33939:SF1">
    <property type="entry name" value="DUF4371 DOMAIN-CONTAINING PROTEIN"/>
    <property type="match status" value="1"/>
</dbReference>
<dbReference type="GO" id="GO:0005576">
    <property type="term" value="C:extracellular region"/>
    <property type="evidence" value="ECO:0007669"/>
    <property type="project" value="InterPro"/>
</dbReference>
<proteinExistence type="predicted"/>
<feature type="domain" description="Tc1-like transposase DDE" evidence="2">
    <location>
        <begin position="346"/>
        <end position="524"/>
    </location>
</feature>
<dbReference type="AlphaFoldDB" id="A0A815D5I1"/>
<dbReference type="Gene3D" id="3.30.420.10">
    <property type="entry name" value="Ribonuclease H-like superfamily/Ribonuclease H"/>
    <property type="match status" value="1"/>
</dbReference>
<dbReference type="Pfam" id="PF13358">
    <property type="entry name" value="DDE_3"/>
    <property type="match status" value="1"/>
</dbReference>
<gene>
    <name evidence="3" type="ORF">EDS130_LOCUS30204</name>
</gene>
<dbReference type="Gene3D" id="3.90.176.10">
    <property type="entry name" value="Toxin ADP-ribosyltransferase, Chain A, domain 1"/>
    <property type="match status" value="1"/>
</dbReference>
<dbReference type="EMBL" id="CAJNOJ010000209">
    <property type="protein sequence ID" value="CAF1293209.1"/>
    <property type="molecule type" value="Genomic_DNA"/>
</dbReference>
<organism evidence="3 4">
    <name type="scientific">Adineta ricciae</name>
    <name type="common">Rotifer</name>
    <dbReference type="NCBI Taxonomy" id="249248"/>
    <lineage>
        <taxon>Eukaryota</taxon>
        <taxon>Metazoa</taxon>
        <taxon>Spiralia</taxon>
        <taxon>Gnathifera</taxon>
        <taxon>Rotifera</taxon>
        <taxon>Eurotatoria</taxon>
        <taxon>Bdelloidea</taxon>
        <taxon>Adinetida</taxon>
        <taxon>Adinetidae</taxon>
        <taxon>Adineta</taxon>
    </lineage>
</organism>
<dbReference type="InterPro" id="IPR036397">
    <property type="entry name" value="RNaseH_sf"/>
</dbReference>
<name>A0A815D5I1_ADIRI</name>
<accession>A0A815D5I1</accession>
<dbReference type="Proteomes" id="UP000663852">
    <property type="component" value="Unassembled WGS sequence"/>
</dbReference>
<protein>
    <submittedName>
        <fullName evidence="3">Uncharacterized protein</fullName>
    </submittedName>
</protein>
<reference evidence="3" key="1">
    <citation type="submission" date="2021-02" db="EMBL/GenBank/DDBJ databases">
        <authorList>
            <person name="Nowell W R."/>
        </authorList>
    </citation>
    <scope>NUCLEOTIDE SEQUENCE</scope>
</reference>
<dbReference type="InterPro" id="IPR003540">
    <property type="entry name" value="ADP-ribosyltransferase"/>
</dbReference>
<dbReference type="OrthoDB" id="10050198at2759"/>
<dbReference type="PROSITE" id="PS51996">
    <property type="entry name" value="TR_MART"/>
    <property type="match status" value="1"/>
</dbReference>
<dbReference type="GO" id="GO:0003676">
    <property type="term" value="F:nucleic acid binding"/>
    <property type="evidence" value="ECO:0007669"/>
    <property type="project" value="InterPro"/>
</dbReference>
<dbReference type="PANTHER" id="PTHR33939">
    <property type="entry name" value="PROTEIN CBG22215"/>
    <property type="match status" value="1"/>
</dbReference>
<dbReference type="SUPFAM" id="SSF56399">
    <property type="entry name" value="ADP-ribosylation"/>
    <property type="match status" value="1"/>
</dbReference>
<evidence type="ECO:0000313" key="3">
    <source>
        <dbReference type="EMBL" id="CAF1293209.1"/>
    </source>
</evidence>
<evidence type="ECO:0000259" key="2">
    <source>
        <dbReference type="Pfam" id="PF13358"/>
    </source>
</evidence>
<evidence type="ECO:0000259" key="1">
    <source>
        <dbReference type="Pfam" id="PF03496"/>
    </source>
</evidence>
<feature type="domain" description="ADP ribosyltransferase" evidence="1">
    <location>
        <begin position="138"/>
        <end position="298"/>
    </location>
</feature>
<sequence>MGQELVPRIHSMAMVNSIYIFCGNQTAHKQWITKWPKIKGVYNHIQPICEALRSSVKQCNQDAIPVSFVVSDDMSSTTDLNQLEPSFMYTQLFKNTLIDMEHNEQSRQDLINYCRRKYAGNLCELTIIDEFERSYCSNKAIWWYTRECFTYQMLNLALRLLEADIIVNMGFFIHDLHRQIEQLHQEQIGQYRDQPFIVYRGQGLSTIYFEKLKNAQGGLISFNNFLSTSKERLVSLSFAQGSSKKTDMVGILFVITVDPTISSTPFADIQSASYFQTEAEILFSMHSIFRINQLKRIDESSQLFELGFIYQRTSKIKIALDSQAFVAARAKYFQTLEELRAANVHLYYHDETWINLREVKRSIWTLNGEGEIKKGGGRGSRLAVSALIDVSGYHIPSVDIWTCTEDHNMDSTHFITWLDSTCATLREEIGKIERITICLDNATWHNKLTNESVIPKRASPKGEIQQCCQSSCVRIVHLKNISDQMGKKYGIEIFRLSKLHCSLNCIELSWNNLKQFVRDQNTTFRQDDAKQLIEQFMVAMDDKRATSYFHHVGKIKEMYKTTDTIMEEDVEPYFQSASEETDSDDE</sequence>
<dbReference type="InterPro" id="IPR038717">
    <property type="entry name" value="Tc1-like_DDE_dom"/>
</dbReference>